<evidence type="ECO:0000313" key="5">
    <source>
        <dbReference type="EMBL" id="OQA57454.1"/>
    </source>
</evidence>
<evidence type="ECO:0000256" key="4">
    <source>
        <dbReference type="SAM" id="Phobius"/>
    </source>
</evidence>
<feature type="transmembrane region" description="Helical" evidence="4">
    <location>
        <begin position="91"/>
        <end position="114"/>
    </location>
</feature>
<evidence type="ECO:0000256" key="1">
    <source>
        <dbReference type="ARBA" id="ARBA00022692"/>
    </source>
</evidence>
<comment type="caution">
    <text evidence="5">The sequence shown here is derived from an EMBL/GenBank/DDBJ whole genome shotgun (WGS) entry which is preliminary data.</text>
</comment>
<dbReference type="Gene3D" id="1.20.1250.20">
    <property type="entry name" value="MFS general substrate transporter like domains"/>
    <property type="match status" value="1"/>
</dbReference>
<dbReference type="Pfam" id="PF07690">
    <property type="entry name" value="MFS_1"/>
    <property type="match status" value="1"/>
</dbReference>
<keyword evidence="2 4" id="KW-1133">Transmembrane helix</keyword>
<accession>A0A1V5ST15</accession>
<name>A0A1V5ST15_9BACT</name>
<dbReference type="InterPro" id="IPR011701">
    <property type="entry name" value="MFS"/>
</dbReference>
<feature type="transmembrane region" description="Helical" evidence="4">
    <location>
        <begin position="343"/>
        <end position="362"/>
    </location>
</feature>
<dbReference type="AlphaFoldDB" id="A0A1V5ST15"/>
<feature type="transmembrane region" description="Helical" evidence="4">
    <location>
        <begin position="189"/>
        <end position="209"/>
    </location>
</feature>
<feature type="transmembrane region" description="Helical" evidence="4">
    <location>
        <begin position="221"/>
        <end position="243"/>
    </location>
</feature>
<feature type="transmembrane region" description="Helical" evidence="4">
    <location>
        <begin position="152"/>
        <end position="169"/>
    </location>
</feature>
<proteinExistence type="predicted"/>
<sequence>MDFAIALLHGTVDLFVEFLSPISPYLIKTYSIQARTIAMLIASIMLMTALSQILFAMVLPRIKKQWFLLYGIVAFVVLPTSLFSLKMNIVGLYLVFFTVFLANAAYHPFGTALANRNQSSKTVTSFVSGGIIGGALGPIFITWWVGSVGLNKIIFFNLLIFIILQPILLKVKRNFTPITKHPNFSWKSFPILIPIWIMVGLRTFYMSSLHTYSPMYSNLRGYSLIIGGSLLSLGLVSGLLFNILGSRFRIRFNNWLVNVVSFAGMGLFLNIFVQIESLALFILFYVLSDSFMFFSMSSNVIEAQKMLPGHPAFAASVSMGVAWATGYLLHLGYSSFFGNQVGFVLNSIGIFSLITAGCLLIFSRYFGRAPKES</sequence>
<feature type="transmembrane region" description="Helical" evidence="4">
    <location>
        <begin position="313"/>
        <end position="331"/>
    </location>
</feature>
<keyword evidence="1 4" id="KW-0812">Transmembrane</keyword>
<dbReference type="Proteomes" id="UP000485569">
    <property type="component" value="Unassembled WGS sequence"/>
</dbReference>
<dbReference type="PANTHER" id="PTHR43129:SF1">
    <property type="entry name" value="FOSMIDOMYCIN RESISTANCE PROTEIN"/>
    <property type="match status" value="1"/>
</dbReference>
<dbReference type="InterPro" id="IPR036259">
    <property type="entry name" value="MFS_trans_sf"/>
</dbReference>
<feature type="transmembrane region" description="Helical" evidence="4">
    <location>
        <begin position="37"/>
        <end position="59"/>
    </location>
</feature>
<reference evidence="5" key="1">
    <citation type="submission" date="2017-02" db="EMBL/GenBank/DDBJ databases">
        <title>Delving into the versatile metabolic prowess of the omnipresent phylum Bacteroidetes.</title>
        <authorList>
            <person name="Nobu M.K."/>
            <person name="Mei R."/>
            <person name="Narihiro T."/>
            <person name="Kuroda K."/>
            <person name="Liu W.-T."/>
        </authorList>
    </citation>
    <scope>NUCLEOTIDE SEQUENCE</scope>
    <source>
        <strain evidence="5">ADurb.Bin276</strain>
    </source>
</reference>
<gene>
    <name evidence="5" type="ORF">BWY41_01273</name>
</gene>
<feature type="transmembrane region" description="Helical" evidence="4">
    <location>
        <begin position="126"/>
        <end position="146"/>
    </location>
</feature>
<evidence type="ECO:0000256" key="2">
    <source>
        <dbReference type="ARBA" id="ARBA00022989"/>
    </source>
</evidence>
<evidence type="ECO:0000256" key="3">
    <source>
        <dbReference type="ARBA" id="ARBA00023136"/>
    </source>
</evidence>
<protein>
    <submittedName>
        <fullName evidence="5">Major Facilitator Superfamily protein</fullName>
    </submittedName>
</protein>
<dbReference type="SUPFAM" id="SSF103473">
    <property type="entry name" value="MFS general substrate transporter"/>
    <property type="match status" value="1"/>
</dbReference>
<feature type="transmembrane region" description="Helical" evidence="4">
    <location>
        <begin position="66"/>
        <end position="85"/>
    </location>
</feature>
<organism evidence="5">
    <name type="scientific">Candidatus Atribacter allofermentans</name>
    <dbReference type="NCBI Taxonomy" id="1852833"/>
    <lineage>
        <taxon>Bacteria</taxon>
        <taxon>Pseudomonadati</taxon>
        <taxon>Atribacterota</taxon>
        <taxon>Atribacteria</taxon>
        <taxon>Atribacterales</taxon>
        <taxon>Atribacteraceae</taxon>
        <taxon>Atribacter</taxon>
    </lineage>
</organism>
<feature type="transmembrane region" description="Helical" evidence="4">
    <location>
        <begin position="255"/>
        <end position="273"/>
    </location>
</feature>
<dbReference type="GO" id="GO:0005886">
    <property type="term" value="C:plasma membrane"/>
    <property type="evidence" value="ECO:0007669"/>
    <property type="project" value="TreeGrafter"/>
</dbReference>
<dbReference type="PANTHER" id="PTHR43129">
    <property type="entry name" value="FOSMIDOMYCIN RESISTANCE PROTEIN"/>
    <property type="match status" value="1"/>
</dbReference>
<dbReference type="GO" id="GO:0022857">
    <property type="term" value="F:transmembrane transporter activity"/>
    <property type="evidence" value="ECO:0007669"/>
    <property type="project" value="InterPro"/>
</dbReference>
<dbReference type="EMBL" id="MWBQ01000090">
    <property type="protein sequence ID" value="OQA57454.1"/>
    <property type="molecule type" value="Genomic_DNA"/>
</dbReference>
<feature type="transmembrane region" description="Helical" evidence="4">
    <location>
        <begin position="279"/>
        <end position="301"/>
    </location>
</feature>
<keyword evidence="3 4" id="KW-0472">Membrane</keyword>